<dbReference type="RefSeq" id="WP_035623983.1">
    <property type="nucleotide sequence ID" value="NZ_JPRM01000024.1"/>
</dbReference>
<protein>
    <submittedName>
        <fullName evidence="1">Uncharacterized protein</fullName>
    </submittedName>
</protein>
<dbReference type="EMBL" id="JPRM01000024">
    <property type="protein sequence ID" value="KFF15081.1"/>
    <property type="molecule type" value="Genomic_DNA"/>
</dbReference>
<dbReference type="Proteomes" id="UP000028712">
    <property type="component" value="Unassembled WGS sequence"/>
</dbReference>
<accession>A0A086AEG7</accession>
<dbReference type="STRING" id="991.IW20_15595"/>
<gene>
    <name evidence="1" type="ORF">IW20_15595</name>
</gene>
<dbReference type="AlphaFoldDB" id="A0A086AEG7"/>
<organism evidence="1 2">
    <name type="scientific">Flavobacterium hydatis</name>
    <name type="common">Cytophaga aquatilis</name>
    <dbReference type="NCBI Taxonomy" id="991"/>
    <lineage>
        <taxon>Bacteria</taxon>
        <taxon>Pseudomonadati</taxon>
        <taxon>Bacteroidota</taxon>
        <taxon>Flavobacteriia</taxon>
        <taxon>Flavobacteriales</taxon>
        <taxon>Flavobacteriaceae</taxon>
        <taxon>Flavobacterium</taxon>
    </lineage>
</organism>
<sequence length="239" mass="26469">MELFNSQGQNVTKSPVLLVTKAIGSLIVSTSLDVEALTTEQISIEVEKLTGNLQITKGFMSLADFIYLTTFNGDAVTADTNYKTTAECEICEDGAIFLNEKDVIKIQLTGLKTDETYVLNGIEMPQTSEKTLSFENKSMASDEKNKVFDIYHCDLALLDNSNTIEEVSYTYLNDVVVRYTLHELRVLSRSVDPVAYVKQDGMVKSGFGAKLQLPLFGVRSVEIRKAQGSIVNLLTRLEA</sequence>
<reference evidence="1 2" key="1">
    <citation type="submission" date="2014-07" db="EMBL/GenBank/DDBJ databases">
        <title>Genome of Flavobacterium hydatis DSM 2063.</title>
        <authorList>
            <person name="Pipes S.E."/>
            <person name="Stropko S.J."/>
            <person name="Newman J.D."/>
        </authorList>
    </citation>
    <scope>NUCLEOTIDE SEQUENCE [LARGE SCALE GENOMIC DNA]</scope>
    <source>
        <strain evidence="1 2">DSM 2063</strain>
    </source>
</reference>
<dbReference type="eggNOG" id="ENOG5032HBI">
    <property type="taxonomic scope" value="Bacteria"/>
</dbReference>
<name>A0A086AEG7_FLAHY</name>
<comment type="caution">
    <text evidence="1">The sequence shown here is derived from an EMBL/GenBank/DDBJ whole genome shotgun (WGS) entry which is preliminary data.</text>
</comment>
<evidence type="ECO:0000313" key="1">
    <source>
        <dbReference type="EMBL" id="KFF15081.1"/>
    </source>
</evidence>
<proteinExistence type="predicted"/>
<evidence type="ECO:0000313" key="2">
    <source>
        <dbReference type="Proteomes" id="UP000028712"/>
    </source>
</evidence>